<dbReference type="EMBL" id="LN614830">
    <property type="protein sequence ID" value="CEG61121.1"/>
    <property type="molecule type" value="Genomic_DNA"/>
</dbReference>
<evidence type="ECO:0000313" key="2">
    <source>
        <dbReference type="EMBL" id="CEG61121.1"/>
    </source>
</evidence>
<dbReference type="KEGG" id="tmc:LMI_1828"/>
<keyword evidence="1" id="KW-1133">Transmembrane helix</keyword>
<dbReference type="Proteomes" id="UP000032414">
    <property type="component" value="Chromosome I"/>
</dbReference>
<dbReference type="EMBL" id="FMVN01000006">
    <property type="protein sequence ID" value="SCY30788.1"/>
    <property type="molecule type" value="Genomic_DNA"/>
</dbReference>
<feature type="transmembrane region" description="Helical" evidence="1">
    <location>
        <begin position="73"/>
        <end position="91"/>
    </location>
</feature>
<dbReference type="RefSeq" id="WP_045099418.1">
    <property type="nucleotide sequence ID" value="NZ_CP020614.1"/>
</dbReference>
<feature type="transmembrane region" description="Helical" evidence="1">
    <location>
        <begin position="157"/>
        <end position="180"/>
    </location>
</feature>
<name>A0A098GI20_LEGMI</name>
<dbReference type="InterPro" id="IPR052966">
    <property type="entry name" value="Beta-lactamase_Reg"/>
</dbReference>
<feature type="transmembrane region" description="Helical" evidence="1">
    <location>
        <begin position="229"/>
        <end position="249"/>
    </location>
</feature>
<dbReference type="PATRIC" id="fig|451.8.peg.1472"/>
<keyword evidence="1" id="KW-0472">Membrane</keyword>
<accession>A0A098GI20</accession>
<reference evidence="3 5" key="3">
    <citation type="submission" date="2016-10" db="EMBL/GenBank/DDBJ databases">
        <authorList>
            <person name="Varghese N."/>
            <person name="Submissions S."/>
        </authorList>
    </citation>
    <scope>NUCLEOTIDE SEQUENCE [LARGE SCALE GENOMIC DNA]</scope>
    <source>
        <strain evidence="3 5">ATCC 33218</strain>
    </source>
</reference>
<feature type="transmembrane region" description="Helical" evidence="1">
    <location>
        <begin position="49"/>
        <end position="68"/>
    </location>
</feature>
<evidence type="ECO:0000313" key="3">
    <source>
        <dbReference type="EMBL" id="SCY30788.1"/>
    </source>
</evidence>
<dbReference type="AlphaFoldDB" id="A0A098GI20"/>
<proteinExistence type="predicted"/>
<dbReference type="PANTHER" id="PTHR38684:SF1">
    <property type="entry name" value="PROTEIN AMPE"/>
    <property type="match status" value="1"/>
</dbReference>
<evidence type="ECO:0000313" key="4">
    <source>
        <dbReference type="Proteomes" id="UP000032414"/>
    </source>
</evidence>
<dbReference type="PANTHER" id="PTHR38684">
    <property type="entry name" value="PROTEIN AMPE"/>
    <property type="match status" value="1"/>
</dbReference>
<dbReference type="GO" id="GO:0046677">
    <property type="term" value="P:response to antibiotic"/>
    <property type="evidence" value="ECO:0007669"/>
    <property type="project" value="TreeGrafter"/>
</dbReference>
<evidence type="ECO:0000256" key="1">
    <source>
        <dbReference type="SAM" id="Phobius"/>
    </source>
</evidence>
<dbReference type="OrthoDB" id="9811967at2"/>
<reference evidence="4" key="2">
    <citation type="submission" date="2014-09" db="EMBL/GenBank/DDBJ databases">
        <authorList>
            <person name="Gomez-Valero L."/>
        </authorList>
    </citation>
    <scope>NUCLEOTIDE SEQUENCE [LARGE SCALE GENOMIC DNA]</scope>
    <source>
        <strain evidence="4">ATCC33218</strain>
    </source>
</reference>
<sequence length="250" mass="28579">MKLLVIILSLLSERYLVHAVSHMRFNWFSAYFNAIFKRLPQTKNPLNQVITLLIIVLPILIACALLFFIFNRILFGFLGFLLSLVIFYYSLGPENPFYPVREDTDSENSEFVVGHYFAKVNGQLFAVVFWYIVFGALGALAYRLISLCRTQDITAQLATRLTDLLDWIPARITVFLYLLVGNFQRGIHFFSQNFLSSPKNNDSFLREGGLLAARAAETEPVQLPYAESLVEHAMIVYLVFLALFTLGAWL</sequence>
<evidence type="ECO:0000313" key="5">
    <source>
        <dbReference type="Proteomes" id="UP000182998"/>
    </source>
</evidence>
<feature type="transmembrane region" description="Helical" evidence="1">
    <location>
        <begin position="124"/>
        <end position="145"/>
    </location>
</feature>
<dbReference type="HOGENOM" id="CLU_054212_2_1_6"/>
<dbReference type="Proteomes" id="UP000182998">
    <property type="component" value="Unassembled WGS sequence"/>
</dbReference>
<reference evidence="2" key="1">
    <citation type="submission" date="2014-09" db="EMBL/GenBank/DDBJ databases">
        <authorList>
            <person name="GOMEZ-VALERO Laura"/>
        </authorList>
    </citation>
    <scope>NUCLEOTIDE SEQUENCE</scope>
    <source>
        <strain evidence="2">ATCC33218</strain>
    </source>
</reference>
<gene>
    <name evidence="2" type="ORF">LMI_1828</name>
    <name evidence="3" type="ORF">SAMN02982997_01333</name>
</gene>
<keyword evidence="5" id="KW-1185">Reference proteome</keyword>
<organism evidence="2 4">
    <name type="scientific">Legionella micdadei</name>
    <name type="common">Tatlockia micdadei</name>
    <dbReference type="NCBI Taxonomy" id="451"/>
    <lineage>
        <taxon>Bacteria</taxon>
        <taxon>Pseudomonadati</taxon>
        <taxon>Pseudomonadota</taxon>
        <taxon>Gammaproteobacteria</taxon>
        <taxon>Legionellales</taxon>
        <taxon>Legionellaceae</taxon>
        <taxon>Legionella</taxon>
    </lineage>
</organism>
<dbReference type="STRING" id="451.B6N58_06835"/>
<dbReference type="GO" id="GO:0005886">
    <property type="term" value="C:plasma membrane"/>
    <property type="evidence" value="ECO:0007669"/>
    <property type="project" value="TreeGrafter"/>
</dbReference>
<keyword evidence="1" id="KW-0812">Transmembrane</keyword>
<protein>
    <submittedName>
        <fullName evidence="3">AmpE protein</fullName>
    </submittedName>
</protein>